<feature type="region of interest" description="Disordered" evidence="1">
    <location>
        <begin position="1"/>
        <end position="25"/>
    </location>
</feature>
<evidence type="ECO:0000313" key="3">
    <source>
        <dbReference type="Proteomes" id="UP001480595"/>
    </source>
</evidence>
<evidence type="ECO:0000256" key="1">
    <source>
        <dbReference type="SAM" id="MobiDB-lite"/>
    </source>
</evidence>
<organism evidence="2 3">
    <name type="scientific">Apiospora phragmitis</name>
    <dbReference type="NCBI Taxonomy" id="2905665"/>
    <lineage>
        <taxon>Eukaryota</taxon>
        <taxon>Fungi</taxon>
        <taxon>Dikarya</taxon>
        <taxon>Ascomycota</taxon>
        <taxon>Pezizomycotina</taxon>
        <taxon>Sordariomycetes</taxon>
        <taxon>Xylariomycetidae</taxon>
        <taxon>Amphisphaeriales</taxon>
        <taxon>Apiosporaceae</taxon>
        <taxon>Apiospora</taxon>
    </lineage>
</organism>
<sequence>MGRGMHNTDSAEYSDARKHRSYPAKLAERLKCPPKRDVMASSGSPGRIRSFHAESKAAHLNAVGHRAFAL</sequence>
<gene>
    <name evidence="2" type="ORF">PG994_012748</name>
</gene>
<proteinExistence type="predicted"/>
<comment type="caution">
    <text evidence="2">The sequence shown here is derived from an EMBL/GenBank/DDBJ whole genome shotgun (WGS) entry which is preliminary data.</text>
</comment>
<keyword evidence="3" id="KW-1185">Reference proteome</keyword>
<dbReference type="RefSeq" id="XP_066710305.1">
    <property type="nucleotide sequence ID" value="XM_066864157.1"/>
</dbReference>
<name>A0ABR1TD78_9PEZI</name>
<dbReference type="Proteomes" id="UP001480595">
    <property type="component" value="Unassembled WGS sequence"/>
</dbReference>
<dbReference type="GeneID" id="92097220"/>
<dbReference type="EMBL" id="JAQQWL010000012">
    <property type="protein sequence ID" value="KAK8043910.1"/>
    <property type="molecule type" value="Genomic_DNA"/>
</dbReference>
<reference evidence="2 3" key="1">
    <citation type="submission" date="2023-01" db="EMBL/GenBank/DDBJ databases">
        <title>Analysis of 21 Apiospora genomes using comparative genomics revels a genus with tremendous synthesis potential of carbohydrate active enzymes and secondary metabolites.</title>
        <authorList>
            <person name="Sorensen T."/>
        </authorList>
    </citation>
    <scope>NUCLEOTIDE SEQUENCE [LARGE SCALE GENOMIC DNA]</scope>
    <source>
        <strain evidence="2 3">CBS 135458</strain>
    </source>
</reference>
<protein>
    <submittedName>
        <fullName evidence="2">Uncharacterized protein</fullName>
    </submittedName>
</protein>
<accession>A0ABR1TD78</accession>
<evidence type="ECO:0000313" key="2">
    <source>
        <dbReference type="EMBL" id="KAK8043910.1"/>
    </source>
</evidence>